<dbReference type="InterPro" id="IPR041698">
    <property type="entry name" value="Methyltransf_25"/>
</dbReference>
<proteinExistence type="predicted"/>
<dbReference type="PANTHER" id="PTHR44742">
    <property type="match status" value="1"/>
</dbReference>
<keyword evidence="2" id="KW-0489">Methyltransferase</keyword>
<dbReference type="CDD" id="cd02440">
    <property type="entry name" value="AdoMet_MTases"/>
    <property type="match status" value="1"/>
</dbReference>
<keyword evidence="3" id="KW-1185">Reference proteome</keyword>
<evidence type="ECO:0000259" key="1">
    <source>
        <dbReference type="Pfam" id="PF13649"/>
    </source>
</evidence>
<keyword evidence="2" id="KW-0808">Transferase</keyword>
<dbReference type="SUPFAM" id="SSF53335">
    <property type="entry name" value="S-adenosyl-L-methionine-dependent methyltransferases"/>
    <property type="match status" value="1"/>
</dbReference>
<dbReference type="GO" id="GO:0032259">
    <property type="term" value="P:methylation"/>
    <property type="evidence" value="ECO:0007669"/>
    <property type="project" value="UniProtKB-KW"/>
</dbReference>
<sequence>METLHLNPKLLHTENNSKTAELYNEATEDYEFWSRDFNMHFGYYSPMSTNPFRRDSMLNEMNRQIYNRLNAKGLLCDLGCGMGGTMKFGLTKYKDLKIIGVTLSDFQMEEGNKRLAGLNGLILKEDYNHTSFANDTFDGCMAVESFCHGGHSENSFREAYRILKPGTKLVVADAFLKKEFEELCIGGSYCYKGLCNGWSLEKLGSIKKIEMLLAETGFKDIRIEDISLRVAPSVLHVPFAIGGFIFKKILNGDPLKPQSIKNLKGSLFALLSGVQMNNFGYYIITCRK</sequence>
<dbReference type="RefSeq" id="WP_341697841.1">
    <property type="nucleotide sequence ID" value="NZ_JBBYHR010000008.1"/>
</dbReference>
<comment type="caution">
    <text evidence="2">The sequence shown here is derived from an EMBL/GenBank/DDBJ whole genome shotgun (WGS) entry which is preliminary data.</text>
</comment>
<evidence type="ECO:0000313" key="2">
    <source>
        <dbReference type="EMBL" id="MEL1245544.1"/>
    </source>
</evidence>
<dbReference type="Pfam" id="PF13649">
    <property type="entry name" value="Methyltransf_25"/>
    <property type="match status" value="1"/>
</dbReference>
<evidence type="ECO:0000313" key="3">
    <source>
        <dbReference type="Proteomes" id="UP001464555"/>
    </source>
</evidence>
<dbReference type="PANTHER" id="PTHR44742:SF2">
    <property type="entry name" value="24-METHYLENESTEROL C-METHYLTRANSFERASE 2"/>
    <property type="match status" value="1"/>
</dbReference>
<protein>
    <submittedName>
        <fullName evidence="2">Methyltransferase domain-containing protein</fullName>
    </submittedName>
</protein>
<organism evidence="2 3">
    <name type="scientific">Flavobacterium arundinis</name>
    <dbReference type="NCBI Taxonomy" id="3139143"/>
    <lineage>
        <taxon>Bacteria</taxon>
        <taxon>Pseudomonadati</taxon>
        <taxon>Bacteroidota</taxon>
        <taxon>Flavobacteriia</taxon>
        <taxon>Flavobacteriales</taxon>
        <taxon>Flavobacteriaceae</taxon>
        <taxon>Flavobacterium</taxon>
    </lineage>
</organism>
<dbReference type="EMBL" id="JBBYHR010000008">
    <property type="protein sequence ID" value="MEL1245544.1"/>
    <property type="molecule type" value="Genomic_DNA"/>
</dbReference>
<dbReference type="Proteomes" id="UP001464555">
    <property type="component" value="Unassembled WGS sequence"/>
</dbReference>
<dbReference type="InterPro" id="IPR029063">
    <property type="entry name" value="SAM-dependent_MTases_sf"/>
</dbReference>
<feature type="domain" description="Methyltransferase" evidence="1">
    <location>
        <begin position="77"/>
        <end position="166"/>
    </location>
</feature>
<name>A0ABU9I0L1_9FLAO</name>
<reference evidence="2 3" key="1">
    <citation type="submission" date="2024-04" db="EMBL/GenBank/DDBJ databases">
        <title>Flavobacterium sp. DGU11 16S ribosomal RNA gene Genome sequencing and assembly.</title>
        <authorList>
            <person name="Park S."/>
        </authorList>
    </citation>
    <scope>NUCLEOTIDE SEQUENCE [LARGE SCALE GENOMIC DNA]</scope>
    <source>
        <strain evidence="2 3">DGU11</strain>
    </source>
</reference>
<gene>
    <name evidence="2" type="ORF">AAEO56_14815</name>
</gene>
<accession>A0ABU9I0L1</accession>
<dbReference type="Gene3D" id="3.40.50.150">
    <property type="entry name" value="Vaccinia Virus protein VP39"/>
    <property type="match status" value="1"/>
</dbReference>
<dbReference type="GO" id="GO:0008168">
    <property type="term" value="F:methyltransferase activity"/>
    <property type="evidence" value="ECO:0007669"/>
    <property type="project" value="UniProtKB-KW"/>
</dbReference>